<dbReference type="GO" id="GO:0016020">
    <property type="term" value="C:membrane"/>
    <property type="evidence" value="ECO:0007669"/>
    <property type="project" value="UniProtKB-SubCell"/>
</dbReference>
<dbReference type="InterPro" id="IPR014710">
    <property type="entry name" value="RmlC-like_jellyroll"/>
</dbReference>
<keyword evidence="9" id="KW-0597">Phosphoprotein</keyword>
<dbReference type="Pfam" id="PF14332">
    <property type="entry name" value="DUF4388"/>
    <property type="match status" value="1"/>
</dbReference>
<comment type="subcellular location">
    <subcellularLocation>
        <location evidence="1">Membrane</location>
        <topology evidence="1">Multi-pass membrane protein</topology>
    </subcellularLocation>
</comment>
<dbReference type="PROSITE" id="PS00888">
    <property type="entry name" value="CNMP_BINDING_1"/>
    <property type="match status" value="1"/>
</dbReference>
<evidence type="ECO:0000256" key="9">
    <source>
        <dbReference type="PROSITE-ProRule" id="PRU00169"/>
    </source>
</evidence>
<dbReference type="PRINTS" id="PR00103">
    <property type="entry name" value="CAMPKINASE"/>
</dbReference>
<dbReference type="InterPro" id="IPR000595">
    <property type="entry name" value="cNMP-bd_dom"/>
</dbReference>
<keyword evidence="5" id="KW-0406">Ion transport</keyword>
<keyword evidence="8" id="KW-0407">Ion channel</keyword>
<dbReference type="GO" id="GO:0044877">
    <property type="term" value="F:protein-containing complex binding"/>
    <property type="evidence" value="ECO:0007669"/>
    <property type="project" value="TreeGrafter"/>
</dbReference>
<evidence type="ECO:0000256" key="7">
    <source>
        <dbReference type="ARBA" id="ARBA00023286"/>
    </source>
</evidence>
<evidence type="ECO:0000256" key="5">
    <source>
        <dbReference type="ARBA" id="ARBA00023065"/>
    </source>
</evidence>
<protein>
    <submittedName>
        <fullName evidence="12">Cyclic nucleotide-binding domain-containing protein</fullName>
    </submittedName>
</protein>
<gene>
    <name evidence="12" type="ORF">ENJ89_07610</name>
</gene>
<dbReference type="InterPro" id="IPR011006">
    <property type="entry name" value="CheY-like_superfamily"/>
</dbReference>
<dbReference type="PANTHER" id="PTHR45638">
    <property type="entry name" value="CYCLIC NUCLEOTIDE-GATED CATION CHANNEL SUBUNIT A"/>
    <property type="match status" value="1"/>
</dbReference>
<feature type="domain" description="Cyclic nucleotide-binding" evidence="10">
    <location>
        <begin position="13"/>
        <end position="117"/>
    </location>
</feature>
<dbReference type="InterPro" id="IPR018488">
    <property type="entry name" value="cNMP-bd_CS"/>
</dbReference>
<dbReference type="AlphaFoldDB" id="A0A7V5PQ46"/>
<keyword evidence="6" id="KW-0472">Membrane</keyword>
<dbReference type="CDD" id="cd00156">
    <property type="entry name" value="REC"/>
    <property type="match status" value="1"/>
</dbReference>
<dbReference type="SMART" id="SM00448">
    <property type="entry name" value="REC"/>
    <property type="match status" value="1"/>
</dbReference>
<evidence type="ECO:0000256" key="2">
    <source>
        <dbReference type="ARBA" id="ARBA00022448"/>
    </source>
</evidence>
<keyword evidence="4" id="KW-1133">Transmembrane helix</keyword>
<dbReference type="PROSITE" id="PS50110">
    <property type="entry name" value="RESPONSE_REGULATORY"/>
    <property type="match status" value="1"/>
</dbReference>
<dbReference type="Gene3D" id="2.60.120.10">
    <property type="entry name" value="Jelly Rolls"/>
    <property type="match status" value="1"/>
</dbReference>
<dbReference type="PANTHER" id="PTHR45638:SF11">
    <property type="entry name" value="CYCLIC NUCLEOTIDE-GATED CATION CHANNEL SUBUNIT A"/>
    <property type="match status" value="1"/>
</dbReference>
<dbReference type="GO" id="GO:0005221">
    <property type="term" value="F:intracellularly cyclic nucleotide-activated monoatomic cation channel activity"/>
    <property type="evidence" value="ECO:0007669"/>
    <property type="project" value="InterPro"/>
</dbReference>
<dbReference type="Proteomes" id="UP000886124">
    <property type="component" value="Unassembled WGS sequence"/>
</dbReference>
<evidence type="ECO:0000256" key="6">
    <source>
        <dbReference type="ARBA" id="ARBA00023136"/>
    </source>
</evidence>
<keyword evidence="3" id="KW-0812">Transmembrane</keyword>
<dbReference type="InterPro" id="IPR050866">
    <property type="entry name" value="CNG_cation_channel"/>
</dbReference>
<dbReference type="SUPFAM" id="SSF52172">
    <property type="entry name" value="CheY-like"/>
    <property type="match status" value="1"/>
</dbReference>
<reference evidence="12" key="1">
    <citation type="journal article" date="2020" name="mSystems">
        <title>Genome- and Community-Level Interaction Insights into Carbon Utilization and Element Cycling Functions of Hydrothermarchaeota in Hydrothermal Sediment.</title>
        <authorList>
            <person name="Zhou Z."/>
            <person name="Liu Y."/>
            <person name="Xu W."/>
            <person name="Pan J."/>
            <person name="Luo Z.H."/>
            <person name="Li M."/>
        </authorList>
    </citation>
    <scope>NUCLEOTIDE SEQUENCE [LARGE SCALE GENOMIC DNA]</scope>
    <source>
        <strain evidence="12">HyVt-527</strain>
    </source>
</reference>
<dbReference type="PROSITE" id="PS00889">
    <property type="entry name" value="CNMP_BINDING_2"/>
    <property type="match status" value="1"/>
</dbReference>
<dbReference type="CDD" id="cd00038">
    <property type="entry name" value="CAP_ED"/>
    <property type="match status" value="1"/>
</dbReference>
<evidence type="ECO:0000259" key="10">
    <source>
        <dbReference type="PROSITE" id="PS50042"/>
    </source>
</evidence>
<evidence type="ECO:0000256" key="1">
    <source>
        <dbReference type="ARBA" id="ARBA00004141"/>
    </source>
</evidence>
<organism evidence="12">
    <name type="scientific">Caldithrix abyssi</name>
    <dbReference type="NCBI Taxonomy" id="187145"/>
    <lineage>
        <taxon>Bacteria</taxon>
        <taxon>Pseudomonadati</taxon>
        <taxon>Calditrichota</taxon>
        <taxon>Calditrichia</taxon>
        <taxon>Calditrichales</taxon>
        <taxon>Calditrichaceae</taxon>
        <taxon>Caldithrix</taxon>
    </lineage>
</organism>
<dbReference type="SMART" id="SM00100">
    <property type="entry name" value="cNMP"/>
    <property type="match status" value="1"/>
</dbReference>
<dbReference type="PROSITE" id="PS50042">
    <property type="entry name" value="CNMP_BINDING_3"/>
    <property type="match status" value="1"/>
</dbReference>
<dbReference type="InterPro" id="IPR001789">
    <property type="entry name" value="Sig_transdc_resp-reg_receiver"/>
</dbReference>
<keyword evidence="7" id="KW-1071">Ligand-gated ion channel</keyword>
<evidence type="ECO:0000256" key="8">
    <source>
        <dbReference type="ARBA" id="ARBA00023303"/>
    </source>
</evidence>
<evidence type="ECO:0000256" key="4">
    <source>
        <dbReference type="ARBA" id="ARBA00022989"/>
    </source>
</evidence>
<dbReference type="SUPFAM" id="SSF51206">
    <property type="entry name" value="cAMP-binding domain-like"/>
    <property type="match status" value="1"/>
</dbReference>
<sequence length="363" mass="40244">MIQIGKILKKVPIFRMLGKESIDFIVERLKFKTYGPNETICGIGDPGDEMYIIINGKVKICIYGDDGTTEQVVATLGAGDYFGEMALLTGEPRSASVITMEDTETFVLHKNDFDVILEKFPSISLSMGKIVSQRLRETLKKASQLPKTQKIEASMGGPSGDLKEVPLVDLISFCESNSLTGTMILTSAGKKGVFEFESGQLSSVVLGDLKDDKALDEMLNWSEGRFEIKVRPLTLKKEGKEKAEPEETRRILITNNSLVVRKVIERALKGLGYEVRTAKSIGDSMKTITDWGADIIISDVKLPDGNGVAFARSVREKKEVPFIFLTDRSIRSDFEQELKQLGNAQLTKTHEVSEIVKLVENLL</sequence>
<feature type="domain" description="Response regulatory" evidence="11">
    <location>
        <begin position="250"/>
        <end position="363"/>
    </location>
</feature>
<comment type="caution">
    <text evidence="12">The sequence shown here is derived from an EMBL/GenBank/DDBJ whole genome shotgun (WGS) entry which is preliminary data.</text>
</comment>
<keyword evidence="2" id="KW-0813">Transport</keyword>
<evidence type="ECO:0000259" key="11">
    <source>
        <dbReference type="PROSITE" id="PS50110"/>
    </source>
</evidence>
<dbReference type="Pfam" id="PF00072">
    <property type="entry name" value="Response_reg"/>
    <property type="match status" value="1"/>
</dbReference>
<dbReference type="EMBL" id="DROD01000494">
    <property type="protein sequence ID" value="HHJ53046.1"/>
    <property type="molecule type" value="Genomic_DNA"/>
</dbReference>
<proteinExistence type="predicted"/>
<dbReference type="InterPro" id="IPR025497">
    <property type="entry name" value="PatA-like_N"/>
</dbReference>
<dbReference type="InterPro" id="IPR018490">
    <property type="entry name" value="cNMP-bd_dom_sf"/>
</dbReference>
<dbReference type="Gene3D" id="3.40.50.2300">
    <property type="match status" value="1"/>
</dbReference>
<evidence type="ECO:0000256" key="3">
    <source>
        <dbReference type="ARBA" id="ARBA00022692"/>
    </source>
</evidence>
<dbReference type="GO" id="GO:0000160">
    <property type="term" value="P:phosphorelay signal transduction system"/>
    <property type="evidence" value="ECO:0007669"/>
    <property type="project" value="InterPro"/>
</dbReference>
<feature type="modified residue" description="4-aspartylphosphate" evidence="9">
    <location>
        <position position="299"/>
    </location>
</feature>
<name>A0A7V5PQ46_CALAY</name>
<dbReference type="Pfam" id="PF00027">
    <property type="entry name" value="cNMP_binding"/>
    <property type="match status" value="1"/>
</dbReference>
<evidence type="ECO:0000313" key="12">
    <source>
        <dbReference type="EMBL" id="HHJ53046.1"/>
    </source>
</evidence>
<accession>A0A7V5PQ46</accession>